<name>A0ABU3DHV7_9RHOB</name>
<sequence>MMTPMDFWRANFTMWTKAAEMQAETMKSVYGVTSGWQSAMLMPGLCAMAAYRPLTGGKHATEVKPAPAGDAAQAPRAPAARKTPATVSSAASAPAPQSIEEIYERSVTKKDAKPASAPGKVEAPKAVPANAGSGKDKPASDSAAPVRASNSAAPARKQAAKPAASRSPRRNTAKRQPAKAGNRTTPRSGGES</sequence>
<feature type="compositionally biased region" description="Basic and acidic residues" evidence="1">
    <location>
        <begin position="102"/>
        <end position="113"/>
    </location>
</feature>
<feature type="compositionally biased region" description="Polar residues" evidence="1">
    <location>
        <begin position="182"/>
        <end position="192"/>
    </location>
</feature>
<dbReference type="EMBL" id="JAVRHL010000002">
    <property type="protein sequence ID" value="MDT0682737.1"/>
    <property type="molecule type" value="Genomic_DNA"/>
</dbReference>
<feature type="compositionally biased region" description="Basic residues" evidence="1">
    <location>
        <begin position="167"/>
        <end position="177"/>
    </location>
</feature>
<proteinExistence type="predicted"/>
<reference evidence="2 3" key="1">
    <citation type="submission" date="2023-09" db="EMBL/GenBank/DDBJ databases">
        <authorList>
            <person name="Rey-Velasco X."/>
        </authorList>
    </citation>
    <scope>NUCLEOTIDE SEQUENCE [LARGE SCALE GENOMIC DNA]</scope>
    <source>
        <strain evidence="2 3">F158</strain>
    </source>
</reference>
<protein>
    <submittedName>
        <fullName evidence="2">Uncharacterized protein</fullName>
    </submittedName>
</protein>
<evidence type="ECO:0000313" key="2">
    <source>
        <dbReference type="EMBL" id="MDT0682737.1"/>
    </source>
</evidence>
<dbReference type="RefSeq" id="WP_311690576.1">
    <property type="nucleotide sequence ID" value="NZ_JAVRHL010000002.1"/>
</dbReference>
<comment type="caution">
    <text evidence="2">The sequence shown here is derived from an EMBL/GenBank/DDBJ whole genome shotgun (WGS) entry which is preliminary data.</text>
</comment>
<feature type="region of interest" description="Disordered" evidence="1">
    <location>
        <begin position="61"/>
        <end position="192"/>
    </location>
</feature>
<evidence type="ECO:0000313" key="3">
    <source>
        <dbReference type="Proteomes" id="UP001265259"/>
    </source>
</evidence>
<gene>
    <name evidence="2" type="ORF">RM543_08565</name>
</gene>
<accession>A0ABU3DHV7</accession>
<feature type="compositionally biased region" description="Low complexity" evidence="1">
    <location>
        <begin position="148"/>
        <end position="166"/>
    </location>
</feature>
<dbReference type="Proteomes" id="UP001265259">
    <property type="component" value="Unassembled WGS sequence"/>
</dbReference>
<keyword evidence="3" id="KW-1185">Reference proteome</keyword>
<feature type="compositionally biased region" description="Low complexity" evidence="1">
    <location>
        <begin position="65"/>
        <end position="96"/>
    </location>
</feature>
<organism evidence="2 3">
    <name type="scientific">Tropicimonas omnivorans</name>
    <dbReference type="NCBI Taxonomy" id="3075590"/>
    <lineage>
        <taxon>Bacteria</taxon>
        <taxon>Pseudomonadati</taxon>
        <taxon>Pseudomonadota</taxon>
        <taxon>Alphaproteobacteria</taxon>
        <taxon>Rhodobacterales</taxon>
        <taxon>Roseobacteraceae</taxon>
        <taxon>Tropicimonas</taxon>
    </lineage>
</organism>
<evidence type="ECO:0000256" key="1">
    <source>
        <dbReference type="SAM" id="MobiDB-lite"/>
    </source>
</evidence>